<proteinExistence type="inferred from homology"/>
<comment type="similarity">
    <text evidence="1">Belongs to the eukaryotic ribosomal protein eL28 family.</text>
</comment>
<evidence type="ECO:0000256" key="4">
    <source>
        <dbReference type="SAM" id="MobiDB-lite"/>
    </source>
</evidence>
<keyword evidence="2 6" id="KW-0689">Ribosomal protein</keyword>
<sequence>MTNVSNELVWSLVRRNTCFLYKRNGQTKRSGKVVLTAEPNNLTNVNSYKCSGLANSKAVGIQFAKDAKDRPCAAMTLKSSKNGSKPKKSVGRSLLKKTHPSVSQAIMKQTGGTNYRPDLQHAALVRWSKVHRALRVQKGERKPMTVNAGRKNLKATA</sequence>
<keyword evidence="7" id="KW-1185">Reference proteome</keyword>
<reference evidence="6 7" key="1">
    <citation type="journal article" date="2010" name="Nature">
        <title>The Ectocarpus genome and the independent evolution of multicellularity in brown algae.</title>
        <authorList>
            <person name="Cock J.M."/>
            <person name="Sterck L."/>
            <person name="Rouze P."/>
            <person name="Scornet D."/>
            <person name="Allen A.E."/>
            <person name="Amoutzias G."/>
            <person name="Anthouard V."/>
            <person name="Artiguenave F."/>
            <person name="Aury J.M."/>
            <person name="Badger J.H."/>
            <person name="Beszteri B."/>
            <person name="Billiau K."/>
            <person name="Bonnet E."/>
            <person name="Bothwell J.H."/>
            <person name="Bowler C."/>
            <person name="Boyen C."/>
            <person name="Brownlee C."/>
            <person name="Carrano C.J."/>
            <person name="Charrier B."/>
            <person name="Cho G.Y."/>
            <person name="Coelho S.M."/>
            <person name="Collen J."/>
            <person name="Corre E."/>
            <person name="Da Silva C."/>
            <person name="Delage L."/>
            <person name="Delaroque N."/>
            <person name="Dittami S.M."/>
            <person name="Doulbeau S."/>
            <person name="Elias M."/>
            <person name="Farnham G."/>
            <person name="Gachon C.M."/>
            <person name="Gschloessl B."/>
            <person name="Heesch S."/>
            <person name="Jabbari K."/>
            <person name="Jubin C."/>
            <person name="Kawai H."/>
            <person name="Kimura K."/>
            <person name="Kloareg B."/>
            <person name="Kupper F.C."/>
            <person name="Lang D."/>
            <person name="Le Bail A."/>
            <person name="Leblanc C."/>
            <person name="Lerouge P."/>
            <person name="Lohr M."/>
            <person name="Lopez P.J."/>
            <person name="Martens C."/>
            <person name="Maumus F."/>
            <person name="Michel G."/>
            <person name="Miranda-Saavedra D."/>
            <person name="Morales J."/>
            <person name="Moreau H."/>
            <person name="Motomura T."/>
            <person name="Nagasato C."/>
            <person name="Napoli C.A."/>
            <person name="Nelson D.R."/>
            <person name="Nyvall-Collen P."/>
            <person name="Peters A.F."/>
            <person name="Pommier C."/>
            <person name="Potin P."/>
            <person name="Poulain J."/>
            <person name="Quesneville H."/>
            <person name="Read B."/>
            <person name="Rensing S.A."/>
            <person name="Ritter A."/>
            <person name="Rousvoal S."/>
            <person name="Samanta M."/>
            <person name="Samson G."/>
            <person name="Schroeder D.C."/>
            <person name="Segurens B."/>
            <person name="Strittmatter M."/>
            <person name="Tonon T."/>
            <person name="Tregear J.W."/>
            <person name="Valentin K."/>
            <person name="von Dassow P."/>
            <person name="Yamagishi T."/>
            <person name="Van de Peer Y."/>
            <person name="Wincker P."/>
        </authorList>
    </citation>
    <scope>NUCLEOTIDE SEQUENCE [LARGE SCALE GENOMIC DNA]</scope>
    <source>
        <strain evidence="7">Ec32 / CCAP1310/4</strain>
    </source>
</reference>
<feature type="domain" description="Ribosomal eL28/Mak16" evidence="5">
    <location>
        <begin position="8"/>
        <end position="132"/>
    </location>
</feature>
<evidence type="ECO:0000256" key="1">
    <source>
        <dbReference type="ARBA" id="ARBA00007926"/>
    </source>
</evidence>
<dbReference type="OrthoDB" id="338850at2759"/>
<feature type="compositionally biased region" description="Basic residues" evidence="4">
    <location>
        <begin position="84"/>
        <end position="99"/>
    </location>
</feature>
<feature type="compositionally biased region" description="Polar residues" evidence="4">
    <location>
        <begin position="100"/>
        <end position="113"/>
    </location>
</feature>
<dbReference type="Pfam" id="PF01778">
    <property type="entry name" value="Ribosomal_L28e"/>
    <property type="match status" value="1"/>
</dbReference>
<evidence type="ECO:0000256" key="3">
    <source>
        <dbReference type="ARBA" id="ARBA00023274"/>
    </source>
</evidence>
<dbReference type="Gene3D" id="3.30.390.110">
    <property type="match status" value="1"/>
</dbReference>
<evidence type="ECO:0000256" key="2">
    <source>
        <dbReference type="ARBA" id="ARBA00022980"/>
    </source>
</evidence>
<feature type="region of interest" description="Disordered" evidence="4">
    <location>
        <begin position="77"/>
        <end position="115"/>
    </location>
</feature>
<dbReference type="STRING" id="2880.D8LGI5"/>
<dbReference type="eggNOG" id="KOG3412">
    <property type="taxonomic scope" value="Eukaryota"/>
</dbReference>
<accession>D8LGI5</accession>
<dbReference type="InterPro" id="IPR029004">
    <property type="entry name" value="Ribosomal_eL28/Mak16"/>
</dbReference>
<evidence type="ECO:0000313" key="6">
    <source>
        <dbReference type="EMBL" id="CBN79042.1"/>
    </source>
</evidence>
<dbReference type="GO" id="GO:1990904">
    <property type="term" value="C:ribonucleoprotein complex"/>
    <property type="evidence" value="ECO:0007669"/>
    <property type="project" value="UniProtKB-KW"/>
</dbReference>
<dbReference type="OMA" id="GKYGQRP"/>
<dbReference type="EMBL" id="FN648201">
    <property type="protein sequence ID" value="CBN79042.1"/>
    <property type="molecule type" value="Genomic_DNA"/>
</dbReference>
<dbReference type="InterPro" id="IPR002672">
    <property type="entry name" value="Ribosomal_eL28"/>
</dbReference>
<dbReference type="Proteomes" id="UP000002630">
    <property type="component" value="Linkage Group LG04"/>
</dbReference>
<dbReference type="GO" id="GO:0003735">
    <property type="term" value="F:structural constituent of ribosome"/>
    <property type="evidence" value="ECO:0007669"/>
    <property type="project" value="InterPro"/>
</dbReference>
<dbReference type="EMBL" id="FN649729">
    <property type="protein sequence ID" value="CBN79042.1"/>
    <property type="molecule type" value="Genomic_DNA"/>
</dbReference>
<dbReference type="InParanoid" id="D8LGI5"/>
<protein>
    <submittedName>
        <fullName evidence="6">60S ribosomal protein L28, putative</fullName>
    </submittedName>
</protein>
<dbReference type="GO" id="GO:0005840">
    <property type="term" value="C:ribosome"/>
    <property type="evidence" value="ECO:0007669"/>
    <property type="project" value="UniProtKB-KW"/>
</dbReference>
<dbReference type="AlphaFoldDB" id="D8LGI5"/>
<evidence type="ECO:0000313" key="7">
    <source>
        <dbReference type="Proteomes" id="UP000002630"/>
    </source>
</evidence>
<evidence type="ECO:0000259" key="5">
    <source>
        <dbReference type="Pfam" id="PF01778"/>
    </source>
</evidence>
<dbReference type="PANTHER" id="PTHR10544">
    <property type="entry name" value="60S RIBOSOMAL PROTEIN L28"/>
    <property type="match status" value="1"/>
</dbReference>
<dbReference type="FunCoup" id="D8LGI5">
    <property type="interactions" value="81"/>
</dbReference>
<organism evidence="6 7">
    <name type="scientific">Ectocarpus siliculosus</name>
    <name type="common">Brown alga</name>
    <name type="synonym">Conferva siliculosa</name>
    <dbReference type="NCBI Taxonomy" id="2880"/>
    <lineage>
        <taxon>Eukaryota</taxon>
        <taxon>Sar</taxon>
        <taxon>Stramenopiles</taxon>
        <taxon>Ochrophyta</taxon>
        <taxon>PX clade</taxon>
        <taxon>Phaeophyceae</taxon>
        <taxon>Ectocarpales</taxon>
        <taxon>Ectocarpaceae</taxon>
        <taxon>Ectocarpus</taxon>
    </lineage>
</organism>
<keyword evidence="3" id="KW-0687">Ribonucleoprotein</keyword>
<dbReference type="GO" id="GO:0006412">
    <property type="term" value="P:translation"/>
    <property type="evidence" value="ECO:0007669"/>
    <property type="project" value="InterPro"/>
</dbReference>
<name>D8LGI5_ECTSI</name>
<gene>
    <name evidence="6" type="ORF">Esi_0168_0020</name>
</gene>